<evidence type="ECO:0000256" key="2">
    <source>
        <dbReference type="ARBA" id="ARBA00022651"/>
    </source>
</evidence>
<dbReference type="GO" id="GO:0004553">
    <property type="term" value="F:hydrolase activity, hydrolyzing O-glycosyl compounds"/>
    <property type="evidence" value="ECO:0007669"/>
    <property type="project" value="InterPro"/>
</dbReference>
<sequence>MLLAPISVQAGEGTRERAGNPVLPGWYADPEATIFGKQYWIFPTTSARYEEQTGFDAFSSPDLVHWTRHARVLSTGSVAWARKAMWAPSVVEKGGKYYFFFSANDIQNDGELGGIGVAVADHPQGPYRDLLGKPLVGKFHNGAQPIDQFVFRDDDGAWYLIYGGWKHANIARLKDDFTGIEPMDDGTSFKEITPAPEYVEGPVMFKREGRYYFMWSEGGWGGPDYSVAYAIGDRPTGPFRRIGKVLQQDPRIATGAGHHSVVRAPDDGSWYIVYHRRPLGDSDRNHRVTSIERMYFDAQGRILPVKLTHEGVPAHPLR</sequence>
<proteinExistence type="inferred from homology"/>
<keyword evidence="9" id="KW-1185">Reference proteome</keyword>
<evidence type="ECO:0000256" key="3">
    <source>
        <dbReference type="ARBA" id="ARBA00022801"/>
    </source>
</evidence>
<evidence type="ECO:0000313" key="9">
    <source>
        <dbReference type="Proteomes" id="UP000673447"/>
    </source>
</evidence>
<evidence type="ECO:0000256" key="5">
    <source>
        <dbReference type="ARBA" id="ARBA00023295"/>
    </source>
</evidence>
<reference evidence="8" key="2">
    <citation type="submission" date="2021-03" db="EMBL/GenBank/DDBJ databases">
        <authorList>
            <person name="Cao W."/>
        </authorList>
    </citation>
    <scope>NUCLEOTIDE SEQUENCE</scope>
    <source>
        <strain evidence="8">110414</strain>
    </source>
</reference>
<dbReference type="InterPro" id="IPR023296">
    <property type="entry name" value="Glyco_hydro_beta-prop_sf"/>
</dbReference>
<dbReference type="GO" id="GO:0045493">
    <property type="term" value="P:xylan catabolic process"/>
    <property type="evidence" value="ECO:0007669"/>
    <property type="project" value="UniProtKB-KW"/>
</dbReference>
<dbReference type="PANTHER" id="PTHR43772:SF2">
    <property type="entry name" value="PUTATIVE (AFU_ORTHOLOGUE AFUA_2G04480)-RELATED"/>
    <property type="match status" value="1"/>
</dbReference>
<dbReference type="InterPro" id="IPR006710">
    <property type="entry name" value="Glyco_hydro_43"/>
</dbReference>
<keyword evidence="3 7" id="KW-0378">Hydrolase</keyword>
<keyword evidence="2" id="KW-0624">Polysaccharide degradation</keyword>
<dbReference type="InterPro" id="IPR052176">
    <property type="entry name" value="Glycosyl_Hydrlase_43_Enz"/>
</dbReference>
<name>A0A941AUH5_9GAMM</name>
<evidence type="ECO:0000256" key="6">
    <source>
        <dbReference type="PIRSR" id="PIRSR606710-2"/>
    </source>
</evidence>
<gene>
    <name evidence="8" type="ORF">J5837_10950</name>
</gene>
<dbReference type="EMBL" id="JAGKTC010000002">
    <property type="protein sequence ID" value="MBP3984931.1"/>
    <property type="molecule type" value="Genomic_DNA"/>
</dbReference>
<evidence type="ECO:0000256" key="4">
    <source>
        <dbReference type="ARBA" id="ARBA00023277"/>
    </source>
</evidence>
<evidence type="ECO:0000256" key="7">
    <source>
        <dbReference type="RuleBase" id="RU361187"/>
    </source>
</evidence>
<comment type="caution">
    <text evidence="8">The sequence shown here is derived from an EMBL/GenBank/DDBJ whole genome shotgun (WGS) entry which is preliminary data.</text>
</comment>
<keyword evidence="4" id="KW-0119">Carbohydrate metabolism</keyword>
<dbReference type="AlphaFoldDB" id="A0A941AUH5"/>
<reference evidence="8" key="1">
    <citation type="journal article" date="2016" name="Int. J. Syst. Evol. Microbiol.">
        <title>Pseudoxanthomonas helianthi sp. nov., isolated from roots of Jerusalem artichoke (Helianthus tuberosus).</title>
        <authorList>
            <person name="Kittiwongwattana C."/>
            <person name="Thawai C."/>
        </authorList>
    </citation>
    <scope>NUCLEOTIDE SEQUENCE</scope>
    <source>
        <strain evidence="8">110414</strain>
    </source>
</reference>
<comment type="similarity">
    <text evidence="1 7">Belongs to the glycosyl hydrolase 43 family.</text>
</comment>
<organism evidence="8 9">
    <name type="scientific">Pseudoxanthomonas helianthi</name>
    <dbReference type="NCBI Taxonomy" id="1453541"/>
    <lineage>
        <taxon>Bacteria</taxon>
        <taxon>Pseudomonadati</taxon>
        <taxon>Pseudomonadota</taxon>
        <taxon>Gammaproteobacteria</taxon>
        <taxon>Lysobacterales</taxon>
        <taxon>Lysobacteraceae</taxon>
        <taxon>Pseudoxanthomonas</taxon>
    </lineage>
</organism>
<evidence type="ECO:0000313" key="8">
    <source>
        <dbReference type="EMBL" id="MBP3984931.1"/>
    </source>
</evidence>
<dbReference type="Proteomes" id="UP000673447">
    <property type="component" value="Unassembled WGS sequence"/>
</dbReference>
<dbReference type="PANTHER" id="PTHR43772">
    <property type="entry name" value="ENDO-1,4-BETA-XYLANASE"/>
    <property type="match status" value="1"/>
</dbReference>
<dbReference type="SUPFAM" id="SSF75005">
    <property type="entry name" value="Arabinanase/levansucrase/invertase"/>
    <property type="match status" value="1"/>
</dbReference>
<dbReference type="Pfam" id="PF04616">
    <property type="entry name" value="Glyco_hydro_43"/>
    <property type="match status" value="1"/>
</dbReference>
<evidence type="ECO:0000256" key="1">
    <source>
        <dbReference type="ARBA" id="ARBA00009865"/>
    </source>
</evidence>
<dbReference type="Gene3D" id="2.115.10.20">
    <property type="entry name" value="Glycosyl hydrolase domain, family 43"/>
    <property type="match status" value="1"/>
</dbReference>
<keyword evidence="2" id="KW-0858">Xylan degradation</keyword>
<dbReference type="CDD" id="cd18827">
    <property type="entry name" value="GH43_XlnD-like"/>
    <property type="match status" value="1"/>
</dbReference>
<protein>
    <submittedName>
        <fullName evidence="8">Glycoside hydrolase family 43 protein</fullName>
    </submittedName>
</protein>
<keyword evidence="5 7" id="KW-0326">Glycosidase</keyword>
<accession>A0A941AUH5</accession>
<feature type="site" description="Important for catalytic activity, responsible for pKa modulation of the active site Glu and correct orientation of both the proton donor and substrate" evidence="6">
    <location>
        <position position="147"/>
    </location>
</feature>